<dbReference type="EMBL" id="JAAGWK010000010">
    <property type="protein sequence ID" value="NEL54088.1"/>
    <property type="molecule type" value="Genomic_DNA"/>
</dbReference>
<dbReference type="SUPFAM" id="SSF102114">
    <property type="entry name" value="Radical SAM enzymes"/>
    <property type="match status" value="1"/>
</dbReference>
<dbReference type="NCBIfam" id="TIGR03886">
    <property type="entry name" value="lyase_spl_fam"/>
    <property type="match status" value="1"/>
</dbReference>
<dbReference type="GO" id="GO:0051539">
    <property type="term" value="F:4 iron, 4 sulfur cluster binding"/>
    <property type="evidence" value="ECO:0007669"/>
    <property type="project" value="TreeGrafter"/>
</dbReference>
<evidence type="ECO:0000313" key="3">
    <source>
        <dbReference type="Proteomes" id="UP000470470"/>
    </source>
</evidence>
<sequence length="379" mass="42513">MPAAADHLPLTLFDSLPDQTPPPPSTDLPRLLRVREVYAEPAALASPRGQQVLARFPDAEVVEVPSHWQIPELHGNAGNVERWVRVKSEVLVLGVKKSLTARENGRSTNWIAPSTSNGCAMACAYCYVPRRKGYANPITVFTNIEQITGYLRRHVARQGVKPEPDQCDPLAWVYDLGENSDCSVDALVSDNVADLVALFRTLPTAKASFATKFVNRQLLELDPAGRTRVRFSLMPHDDAKLLDVRTSPIAERIAAMDDFVEAGYEVHVNFSPVVLRQGWEADWTTLLQQLDDELSEATKAQAAVEVIMLTHNADLHTVNLGWHPKAEDALWRPDLQQPKRSQNGQLNVRYRNDVKRAGVQRLQELIDQHAPWLRVRYAF</sequence>
<dbReference type="Proteomes" id="UP000470470">
    <property type="component" value="Unassembled WGS sequence"/>
</dbReference>
<accession>A0A7K3WC94</accession>
<keyword evidence="2" id="KW-0456">Lyase</keyword>
<dbReference type="GO" id="GO:1904047">
    <property type="term" value="F:S-adenosyl-L-methionine binding"/>
    <property type="evidence" value="ECO:0007669"/>
    <property type="project" value="TreeGrafter"/>
</dbReference>
<dbReference type="RefSeq" id="WP_162392771.1">
    <property type="nucleotide sequence ID" value="NZ_JAABOZ010000002.1"/>
</dbReference>
<comment type="caution">
    <text evidence="2">The sequence shown here is derived from an EMBL/GenBank/DDBJ whole genome shotgun (WGS) entry which is preliminary data.</text>
</comment>
<dbReference type="GO" id="GO:0042601">
    <property type="term" value="C:endospore-forming forespore"/>
    <property type="evidence" value="ECO:0007669"/>
    <property type="project" value="TreeGrafter"/>
</dbReference>
<reference evidence="2 3" key="1">
    <citation type="submission" date="2020-02" db="EMBL/GenBank/DDBJ databases">
        <title>The whole genome sequence of CPCC 205119.</title>
        <authorList>
            <person name="Jiang Z."/>
        </authorList>
    </citation>
    <scope>NUCLEOTIDE SEQUENCE [LARGE SCALE GENOMIC DNA]</scope>
    <source>
        <strain evidence="2 3">CPCC 205119</strain>
    </source>
</reference>
<dbReference type="InterPro" id="IPR049539">
    <property type="entry name" value="SPL"/>
</dbReference>
<protein>
    <submittedName>
        <fullName evidence="2">Spore photoproduct lyase family protein</fullName>
    </submittedName>
</protein>
<name>A0A7K3WC94_9ACTN</name>
<organism evidence="2 3">
    <name type="scientific">Goekera deserti</name>
    <dbReference type="NCBI Taxonomy" id="2497753"/>
    <lineage>
        <taxon>Bacteria</taxon>
        <taxon>Bacillati</taxon>
        <taxon>Actinomycetota</taxon>
        <taxon>Actinomycetes</taxon>
        <taxon>Geodermatophilales</taxon>
        <taxon>Geodermatophilaceae</taxon>
        <taxon>Goekera</taxon>
    </lineage>
</organism>
<keyword evidence="3" id="KW-1185">Reference proteome</keyword>
<dbReference type="Gene3D" id="3.40.50.12110">
    <property type="match status" value="1"/>
</dbReference>
<evidence type="ECO:0000256" key="1">
    <source>
        <dbReference type="SAM" id="MobiDB-lite"/>
    </source>
</evidence>
<evidence type="ECO:0000313" key="2">
    <source>
        <dbReference type="EMBL" id="NEL54088.1"/>
    </source>
</evidence>
<dbReference type="InterPro" id="IPR007197">
    <property type="entry name" value="rSAM"/>
</dbReference>
<feature type="region of interest" description="Disordered" evidence="1">
    <location>
        <begin position="1"/>
        <end position="28"/>
    </location>
</feature>
<dbReference type="PANTHER" id="PTHR37822:SF2">
    <property type="entry name" value="SPORE PHOTOPRODUCT LYASE"/>
    <property type="match status" value="1"/>
</dbReference>
<dbReference type="AlphaFoldDB" id="A0A7K3WC94"/>
<dbReference type="SFLD" id="SFLDS00029">
    <property type="entry name" value="Radical_SAM"/>
    <property type="match status" value="1"/>
</dbReference>
<dbReference type="FunFam" id="3.40.50.12110:FF:000002">
    <property type="entry name" value="Spore photoproduct lyase"/>
    <property type="match status" value="1"/>
</dbReference>
<dbReference type="InterPro" id="IPR023805">
    <property type="entry name" value="Uncharacterised_Spl-rel"/>
</dbReference>
<dbReference type="GO" id="GO:0003913">
    <property type="term" value="F:DNA photolyase activity"/>
    <property type="evidence" value="ECO:0007669"/>
    <property type="project" value="TreeGrafter"/>
</dbReference>
<proteinExistence type="predicted"/>
<dbReference type="Gene3D" id="3.80.30.30">
    <property type="match status" value="1"/>
</dbReference>
<dbReference type="InterPro" id="IPR058240">
    <property type="entry name" value="rSAM_sf"/>
</dbReference>
<dbReference type="Pfam" id="PF20903">
    <property type="entry name" value="SPL"/>
    <property type="match status" value="1"/>
</dbReference>
<dbReference type="PANTHER" id="PTHR37822">
    <property type="entry name" value="SPORE PHOTOPRODUCT LYASE-RELATED"/>
    <property type="match status" value="1"/>
</dbReference>
<gene>
    <name evidence="2" type="ORF">G1H19_08765</name>
</gene>